<dbReference type="PANTHER" id="PTHR11059:SF0">
    <property type="entry name" value="DNA REPAIR PROTEIN RECN"/>
    <property type="match status" value="1"/>
</dbReference>
<feature type="coiled-coil region" evidence="10">
    <location>
        <begin position="261"/>
        <end position="288"/>
    </location>
</feature>
<evidence type="ECO:0000256" key="3">
    <source>
        <dbReference type="ARBA" id="ARBA00021315"/>
    </source>
</evidence>
<keyword evidence="6" id="KW-0067">ATP-binding</keyword>
<evidence type="ECO:0000256" key="1">
    <source>
        <dbReference type="ARBA" id="ARBA00003618"/>
    </source>
</evidence>
<dbReference type="PANTHER" id="PTHR11059">
    <property type="entry name" value="DNA REPAIR PROTEIN RECN"/>
    <property type="match status" value="1"/>
</dbReference>
<dbReference type="CDD" id="cd03241">
    <property type="entry name" value="ABC_RecN"/>
    <property type="match status" value="1"/>
</dbReference>
<proteinExistence type="inferred from homology"/>
<comment type="caution">
    <text evidence="12">The sequence shown here is derived from an EMBL/GenBank/DDBJ whole genome shotgun (WGS) entry which is preliminary data.</text>
</comment>
<evidence type="ECO:0000259" key="11">
    <source>
        <dbReference type="Pfam" id="PF02463"/>
    </source>
</evidence>
<dbReference type="EMBL" id="JAVRHV010000006">
    <property type="protein sequence ID" value="MDT0553958.1"/>
    <property type="molecule type" value="Genomic_DNA"/>
</dbReference>
<evidence type="ECO:0000256" key="4">
    <source>
        <dbReference type="ARBA" id="ARBA00022741"/>
    </source>
</evidence>
<keyword evidence="10" id="KW-0175">Coiled coil</keyword>
<reference evidence="12 13" key="1">
    <citation type="submission" date="2023-09" db="EMBL/GenBank/DDBJ databases">
        <authorList>
            <person name="Rey-Velasco X."/>
        </authorList>
    </citation>
    <scope>NUCLEOTIDE SEQUENCE [LARGE SCALE GENOMIC DNA]</scope>
    <source>
        <strain evidence="12 13">P050</strain>
    </source>
</reference>
<name>A0ABU2Y6X4_9FLAO</name>
<evidence type="ECO:0000313" key="12">
    <source>
        <dbReference type="EMBL" id="MDT0553958.1"/>
    </source>
</evidence>
<keyword evidence="4" id="KW-0547">Nucleotide-binding</keyword>
<dbReference type="InterPro" id="IPR027417">
    <property type="entry name" value="P-loop_NTPase"/>
</dbReference>
<evidence type="ECO:0000256" key="9">
    <source>
        <dbReference type="PIRNR" id="PIRNR003128"/>
    </source>
</evidence>
<dbReference type="PIRSF" id="PIRSF003128">
    <property type="entry name" value="RecN"/>
    <property type="match status" value="1"/>
</dbReference>
<dbReference type="RefSeq" id="WP_311594042.1">
    <property type="nucleotide sequence ID" value="NZ_JAVRHV010000006.1"/>
</dbReference>
<keyword evidence="13" id="KW-1185">Reference proteome</keyword>
<dbReference type="Gene3D" id="3.40.50.300">
    <property type="entry name" value="P-loop containing nucleotide triphosphate hydrolases"/>
    <property type="match status" value="2"/>
</dbReference>
<dbReference type="SUPFAM" id="SSF52540">
    <property type="entry name" value="P-loop containing nucleoside triphosphate hydrolases"/>
    <property type="match status" value="1"/>
</dbReference>
<organism evidence="12 13">
    <name type="scientific">Urechidicola vernalis</name>
    <dbReference type="NCBI Taxonomy" id="3075600"/>
    <lineage>
        <taxon>Bacteria</taxon>
        <taxon>Pseudomonadati</taxon>
        <taxon>Bacteroidota</taxon>
        <taxon>Flavobacteriia</taxon>
        <taxon>Flavobacteriales</taxon>
        <taxon>Flavobacteriaceae</taxon>
        <taxon>Urechidicola</taxon>
    </lineage>
</organism>
<dbReference type="InterPro" id="IPR003395">
    <property type="entry name" value="RecF/RecN/SMC_N"/>
</dbReference>
<evidence type="ECO:0000256" key="5">
    <source>
        <dbReference type="ARBA" id="ARBA00022763"/>
    </source>
</evidence>
<dbReference type="NCBIfam" id="TIGR00634">
    <property type="entry name" value="recN"/>
    <property type="match status" value="1"/>
</dbReference>
<evidence type="ECO:0000256" key="8">
    <source>
        <dbReference type="ARBA" id="ARBA00033408"/>
    </source>
</evidence>
<keyword evidence="5 9" id="KW-0227">DNA damage</keyword>
<gene>
    <name evidence="12" type="primary">recN</name>
    <name evidence="12" type="ORF">RM519_11920</name>
</gene>
<evidence type="ECO:0000256" key="6">
    <source>
        <dbReference type="ARBA" id="ARBA00022840"/>
    </source>
</evidence>
<dbReference type="InterPro" id="IPR004604">
    <property type="entry name" value="DNA_recomb/repair_RecN"/>
</dbReference>
<evidence type="ECO:0000313" key="13">
    <source>
        <dbReference type="Proteomes" id="UP001252186"/>
    </source>
</evidence>
<comment type="function">
    <text evidence="1 9">May be involved in recombinational repair of damaged DNA.</text>
</comment>
<dbReference type="Pfam" id="PF02463">
    <property type="entry name" value="SMC_N"/>
    <property type="match status" value="1"/>
</dbReference>
<evidence type="ECO:0000256" key="2">
    <source>
        <dbReference type="ARBA" id="ARBA00009441"/>
    </source>
</evidence>
<accession>A0ABU2Y6X4</accession>
<evidence type="ECO:0000256" key="10">
    <source>
        <dbReference type="SAM" id="Coils"/>
    </source>
</evidence>
<protein>
    <recommendedName>
        <fullName evidence="3 9">DNA repair protein RecN</fullName>
    </recommendedName>
    <alternativeName>
        <fullName evidence="8 9">Recombination protein N</fullName>
    </alternativeName>
</protein>
<dbReference type="Proteomes" id="UP001252186">
    <property type="component" value="Unassembled WGS sequence"/>
</dbReference>
<evidence type="ECO:0000256" key="7">
    <source>
        <dbReference type="ARBA" id="ARBA00023204"/>
    </source>
</evidence>
<feature type="domain" description="RecF/RecN/SMC N-terminal" evidence="11">
    <location>
        <begin position="2"/>
        <end position="509"/>
    </location>
</feature>
<sequence length="550" mass="62145">MLTTLSIKNYALIDELHVTFDNGFSIITGETGAGKSILLGALGLVLGKRADSSTLKQKDKKCVVEAEFRISNYQLESLFKDENLDFEEYTIIRREILPSGKSRAFINDTPTTLGVLNKLSERLIDVHSQHQTLELANSDFQFELLDALAENRSQLDSYKKGLDLYKKQSKTLSDLLEAQAVDKEQYEYNLYLFNELESANLKYGEQELVEKQLVVLNNSESIKENLSELQQISDNEEYGLINMLNLFKTKLQKLADYSFEYESLYTRAESLEIELKDVSAEIESENEKVVFNPAEIDRLNDRLQLIYDLYKKHGVDTIEALHVIHETLSDKVDVVENSSKRIAEKRGELNDTTLKLQKLSDSLSSRRNNEIPKLTKQLESILASLGMGNAKFKIELSRSTSFLANGKDNIELQFSANKGASFGMLKKVASGGELSRIMLAVKLVLSKYIKLPTIIFDEIDTGVSGEIAHRMGVLMQEMSENMQVMSISHLPQIASKGRTHFKVYKTEDKGVVRTQLKKLEKDERVLEIAEMLGGKNISDSALTHAKELLN</sequence>
<comment type="similarity">
    <text evidence="2 9">Belongs to the RecN family.</text>
</comment>
<keyword evidence="7 9" id="KW-0234">DNA repair</keyword>